<evidence type="ECO:0000313" key="2">
    <source>
        <dbReference type="EMBL" id="XAM19019.1"/>
    </source>
</evidence>
<reference evidence="2 3" key="1">
    <citation type="submission" date="2024-02" db="EMBL/GenBank/DDBJ databases">
        <title>Genome and pathogenicity analysis of Helicobacter mastomyrinus isolated from mice.</title>
        <authorList>
            <person name="Zhu L."/>
        </authorList>
    </citation>
    <scope>NUCLEOTIDE SEQUENCE [LARGE SCALE GENOMIC DNA]</scope>
    <source>
        <strain evidence="2 3">Hm-17</strain>
    </source>
</reference>
<name>A0ABZ3F779_9HELI</name>
<keyword evidence="3" id="KW-1185">Reference proteome</keyword>
<evidence type="ECO:0000313" key="3">
    <source>
        <dbReference type="Proteomes" id="UP001434737"/>
    </source>
</evidence>
<evidence type="ECO:0008006" key="4">
    <source>
        <dbReference type="Google" id="ProtNLM"/>
    </source>
</evidence>
<feature type="signal peptide" evidence="1">
    <location>
        <begin position="1"/>
        <end position="20"/>
    </location>
</feature>
<accession>A0ABZ3F779</accession>
<dbReference type="RefSeq" id="WP_343354217.1">
    <property type="nucleotide sequence ID" value="NZ_CP145316.1"/>
</dbReference>
<protein>
    <recommendedName>
        <fullName evidence="4">Secreted protein</fullName>
    </recommendedName>
</protein>
<evidence type="ECO:0000256" key="1">
    <source>
        <dbReference type="SAM" id="SignalP"/>
    </source>
</evidence>
<dbReference type="Proteomes" id="UP001434737">
    <property type="component" value="Chromosome"/>
</dbReference>
<sequence>MRRMILGSIFVFLGVSFMGAQEVAPDKLARQQTTLLTQMCDKKFDELELPEGQRRDFITICVGSVLDSPDGDFINAALKNTKSTRKR</sequence>
<keyword evidence="1" id="KW-0732">Signal</keyword>
<organism evidence="2 3">
    <name type="scientific">Helicobacter mastomyrinus</name>
    <dbReference type="NCBI Taxonomy" id="287948"/>
    <lineage>
        <taxon>Bacteria</taxon>
        <taxon>Pseudomonadati</taxon>
        <taxon>Campylobacterota</taxon>
        <taxon>Epsilonproteobacteria</taxon>
        <taxon>Campylobacterales</taxon>
        <taxon>Helicobacteraceae</taxon>
        <taxon>Helicobacter</taxon>
    </lineage>
</organism>
<gene>
    <name evidence="2" type="ORF">V3I05_04915</name>
</gene>
<dbReference type="EMBL" id="CP145316">
    <property type="protein sequence ID" value="XAM19019.1"/>
    <property type="molecule type" value="Genomic_DNA"/>
</dbReference>
<feature type="chain" id="PRO_5047000294" description="Secreted protein" evidence="1">
    <location>
        <begin position="21"/>
        <end position="87"/>
    </location>
</feature>
<proteinExistence type="predicted"/>